<keyword evidence="2" id="KW-1185">Reference proteome</keyword>
<sequence length="134" mass="15227">MPKTLEKQAIEIINIFIQTMQNNSYEKSAKMVVQLMHKSLLNRDKASLDSDTYRYQFKKAQSNAKHYAYPVKVTCIQKLKTTEIGHPSVGTYDKGVEYKLWIAKKSSSQGLPASLVLFFKEGTNEVKLSYVGSL</sequence>
<dbReference type="Proteomes" id="UP000034444">
    <property type="component" value="Chromosome"/>
</dbReference>
<reference evidence="1 2" key="1">
    <citation type="submission" date="2015-04" db="EMBL/GenBank/DDBJ databases">
        <title>Complete genome sequence of Sulfurovum lithotrophicum ATCC BAA-797T.</title>
        <authorList>
            <person name="Ahn J."/>
            <person name="Park G."/>
            <person name="Jeon W."/>
            <person name="Jang Y."/>
            <person name="Jang M."/>
            <person name="Lee H."/>
            <person name="Lee H."/>
        </authorList>
    </citation>
    <scope>NUCLEOTIDE SEQUENCE [LARGE SCALE GENOMIC DNA]</scope>
    <source>
        <strain evidence="2">ATCC BAA-797 / 42BKT</strain>
    </source>
</reference>
<dbReference type="EMBL" id="CP011308">
    <property type="protein sequence ID" value="AKF25368.1"/>
    <property type="molecule type" value="Genomic_DNA"/>
</dbReference>
<accession>A0A7U4M1X2</accession>
<protein>
    <recommendedName>
        <fullName evidence="3">DUF3887 domain-containing protein</fullName>
    </recommendedName>
</protein>
<dbReference type="RefSeq" id="WP_046551445.1">
    <property type="nucleotide sequence ID" value="NZ_CP011308.1"/>
</dbReference>
<proteinExistence type="predicted"/>
<reference evidence="2" key="2">
    <citation type="journal article" date="2017" name="Stand. Genomic Sci.">
        <title>Complete genome sequence of the sulfur-oxidizing chemolithoautotrophic Sulfurovum lithotrophicum 42BKTT.</title>
        <authorList>
            <person name="Jeon W."/>
            <person name="Priscilla L."/>
            <person name="Park G."/>
            <person name="Lee H."/>
            <person name="Lee N."/>
            <person name="Lee D."/>
            <person name="Kwon H."/>
            <person name="Ahn I."/>
            <person name="Lee C."/>
            <person name="Lee H."/>
            <person name="Ahn J."/>
        </authorList>
    </citation>
    <scope>NUCLEOTIDE SEQUENCE [LARGE SCALE GENOMIC DNA]</scope>
    <source>
        <strain evidence="2">ATCC BAA-797 / 42BKT</strain>
    </source>
</reference>
<organism evidence="1 2">
    <name type="scientific">Sulfurovum lithotrophicum</name>
    <dbReference type="NCBI Taxonomy" id="206403"/>
    <lineage>
        <taxon>Bacteria</taxon>
        <taxon>Pseudomonadati</taxon>
        <taxon>Campylobacterota</taxon>
        <taxon>Epsilonproteobacteria</taxon>
        <taxon>Campylobacterales</taxon>
        <taxon>Sulfurovaceae</taxon>
        <taxon>Sulfurovum</taxon>
    </lineage>
</organism>
<evidence type="ECO:0008006" key="3">
    <source>
        <dbReference type="Google" id="ProtNLM"/>
    </source>
</evidence>
<dbReference type="KEGG" id="slh:YH65_08190"/>
<dbReference type="AlphaFoldDB" id="A0A7U4M1X2"/>
<evidence type="ECO:0000313" key="1">
    <source>
        <dbReference type="EMBL" id="AKF25368.1"/>
    </source>
</evidence>
<evidence type="ECO:0000313" key="2">
    <source>
        <dbReference type="Proteomes" id="UP000034444"/>
    </source>
</evidence>
<gene>
    <name evidence="1" type="ORF">YH65_08190</name>
</gene>
<name>A0A7U4M1X2_9BACT</name>